<proteinExistence type="predicted"/>
<reference evidence="4" key="1">
    <citation type="journal article" date="2014" name="Int. J. Syst. Evol. Microbiol.">
        <title>Complete genome sequence of Corynebacterium casei LMG S-19264T (=DSM 44701T), isolated from a smear-ripened cheese.</title>
        <authorList>
            <consortium name="US DOE Joint Genome Institute (JGI-PGF)"/>
            <person name="Walter F."/>
            <person name="Albersmeier A."/>
            <person name="Kalinowski J."/>
            <person name="Ruckert C."/>
        </authorList>
    </citation>
    <scope>NUCLEOTIDE SEQUENCE</scope>
    <source>
        <strain evidence="4">JCM 1480</strain>
    </source>
</reference>
<dbReference type="InterPro" id="IPR014048">
    <property type="entry name" value="MethylDNA_cys_MeTrfase_DNA-bd"/>
</dbReference>
<dbReference type="GO" id="GO:0003824">
    <property type="term" value="F:catalytic activity"/>
    <property type="evidence" value="ECO:0007669"/>
    <property type="project" value="InterPro"/>
</dbReference>
<comment type="caution">
    <text evidence="4">The sequence shown here is derived from an EMBL/GenBank/DDBJ whole genome shotgun (WGS) entry which is preliminary data.</text>
</comment>
<evidence type="ECO:0000313" key="7">
    <source>
        <dbReference type="Proteomes" id="UP000746584"/>
    </source>
</evidence>
<gene>
    <name evidence="4" type="ORF">GCM10009769_19720</name>
    <name evidence="5" type="ORF">JOE58_002223</name>
</gene>
<reference evidence="5 7" key="3">
    <citation type="submission" date="2021-01" db="EMBL/GenBank/DDBJ databases">
        <title>Sequencing the genomes of 1000 actinobacteria strains.</title>
        <authorList>
            <person name="Klenk H.-P."/>
        </authorList>
    </citation>
    <scope>NUCLEOTIDE SEQUENCE [LARGE SCALE GENOMIC DNA]</scope>
    <source>
        <strain evidence="5 7">DSM 20542</strain>
    </source>
</reference>
<evidence type="ECO:0000259" key="3">
    <source>
        <dbReference type="Pfam" id="PF01035"/>
    </source>
</evidence>
<sequence length="142" mass="15061">MSAAPRDPVDFGAAVADVVRSIPSGRVMTYGDVAAVLGSRASRAVGKVMAHEGADLPWWRVVRSGGHPPVHHEARALEHYRVEGTPLVHGATAWRLDMRRARWSPDQGGRSGTATGGADAGRASRPDPGYDPTDPGFPTDPF</sequence>
<dbReference type="Proteomes" id="UP000648535">
    <property type="component" value="Unassembled WGS sequence"/>
</dbReference>
<dbReference type="GO" id="GO:0006281">
    <property type="term" value="P:DNA repair"/>
    <property type="evidence" value="ECO:0007669"/>
    <property type="project" value="InterPro"/>
</dbReference>
<dbReference type="AlphaFoldDB" id="A0A8H9G8T6"/>
<feature type="domain" description="Methylated-DNA-[protein]-cysteine S-methyltransferase DNA binding" evidence="3">
    <location>
        <begin position="11"/>
        <end position="69"/>
    </location>
</feature>
<feature type="compositionally biased region" description="Low complexity" evidence="2">
    <location>
        <begin position="120"/>
        <end position="142"/>
    </location>
</feature>
<keyword evidence="7" id="KW-1185">Reference proteome</keyword>
<dbReference type="EMBL" id="BMOI01000007">
    <property type="protein sequence ID" value="GGL01618.1"/>
    <property type="molecule type" value="Genomic_DNA"/>
</dbReference>
<evidence type="ECO:0000313" key="5">
    <source>
        <dbReference type="EMBL" id="MBM7802972.1"/>
    </source>
</evidence>
<dbReference type="PANTHER" id="PTHR42942:SF1">
    <property type="entry name" value="ALKYLTRANSFERASE-LIKE PROTEIN 1"/>
    <property type="match status" value="1"/>
</dbReference>
<dbReference type="Pfam" id="PF01035">
    <property type="entry name" value="DNA_binding_1"/>
    <property type="match status" value="1"/>
</dbReference>
<dbReference type="Gene3D" id="1.10.10.10">
    <property type="entry name" value="Winged helix-like DNA-binding domain superfamily/Winged helix DNA-binding domain"/>
    <property type="match status" value="1"/>
</dbReference>
<evidence type="ECO:0000313" key="4">
    <source>
        <dbReference type="EMBL" id="GGL01618.1"/>
    </source>
</evidence>
<dbReference type="InterPro" id="IPR036388">
    <property type="entry name" value="WH-like_DNA-bd_sf"/>
</dbReference>
<keyword evidence="1" id="KW-0227">DNA damage</keyword>
<dbReference type="SUPFAM" id="SSF46767">
    <property type="entry name" value="Methylated DNA-protein cysteine methyltransferase, C-terminal domain"/>
    <property type="match status" value="1"/>
</dbReference>
<organism evidence="4 6">
    <name type="scientific">Curtobacterium luteum</name>
    <dbReference type="NCBI Taxonomy" id="33881"/>
    <lineage>
        <taxon>Bacteria</taxon>
        <taxon>Bacillati</taxon>
        <taxon>Actinomycetota</taxon>
        <taxon>Actinomycetes</taxon>
        <taxon>Micrococcales</taxon>
        <taxon>Microbacteriaceae</taxon>
        <taxon>Curtobacterium</taxon>
    </lineage>
</organism>
<accession>A0A8H9G8T6</accession>
<reference evidence="4" key="2">
    <citation type="submission" date="2020-09" db="EMBL/GenBank/DDBJ databases">
        <authorList>
            <person name="Sun Q."/>
            <person name="Ohkuma M."/>
        </authorList>
    </citation>
    <scope>NUCLEOTIDE SEQUENCE</scope>
    <source>
        <strain evidence="4">JCM 1480</strain>
    </source>
</reference>
<dbReference type="EMBL" id="JAFBCG010000001">
    <property type="protein sequence ID" value="MBM7802972.1"/>
    <property type="molecule type" value="Genomic_DNA"/>
</dbReference>
<dbReference type="Proteomes" id="UP000746584">
    <property type="component" value="Unassembled WGS sequence"/>
</dbReference>
<evidence type="ECO:0000313" key="6">
    <source>
        <dbReference type="Proteomes" id="UP000648535"/>
    </source>
</evidence>
<evidence type="ECO:0000256" key="1">
    <source>
        <dbReference type="ARBA" id="ARBA00022763"/>
    </source>
</evidence>
<feature type="compositionally biased region" description="Gly residues" evidence="2">
    <location>
        <begin position="109"/>
        <end position="119"/>
    </location>
</feature>
<dbReference type="RefSeq" id="WP_175327609.1">
    <property type="nucleotide sequence ID" value="NZ_BMOI01000007.1"/>
</dbReference>
<evidence type="ECO:0000256" key="2">
    <source>
        <dbReference type="SAM" id="MobiDB-lite"/>
    </source>
</evidence>
<dbReference type="PANTHER" id="PTHR42942">
    <property type="entry name" value="6-O-METHYLGUANINE DNA METHYLTRANSFERASE"/>
    <property type="match status" value="1"/>
</dbReference>
<protein>
    <submittedName>
        <fullName evidence="5">Alkylated DNA nucleotide flippase Atl1</fullName>
    </submittedName>
</protein>
<feature type="region of interest" description="Disordered" evidence="2">
    <location>
        <begin position="99"/>
        <end position="142"/>
    </location>
</feature>
<name>A0A8H9G8T6_9MICO</name>
<dbReference type="InterPro" id="IPR052520">
    <property type="entry name" value="ATL_DNA_repair"/>
</dbReference>
<dbReference type="InterPro" id="IPR036217">
    <property type="entry name" value="MethylDNA_cys_MeTrfase_DNAb"/>
</dbReference>
<dbReference type="CDD" id="cd06445">
    <property type="entry name" value="ATase"/>
    <property type="match status" value="1"/>
</dbReference>